<protein>
    <recommendedName>
        <fullName evidence="2">Tubulin/FtsZ GTPase domain-containing protein</fullName>
    </recommendedName>
</protein>
<feature type="compositionally biased region" description="Low complexity" evidence="1">
    <location>
        <begin position="347"/>
        <end position="361"/>
    </location>
</feature>
<dbReference type="Gene3D" id="3.40.50.1440">
    <property type="entry name" value="Tubulin/FtsZ, GTPase domain"/>
    <property type="match status" value="1"/>
</dbReference>
<feature type="domain" description="Tubulin/FtsZ GTPase" evidence="2">
    <location>
        <begin position="7"/>
        <end position="152"/>
    </location>
</feature>
<gene>
    <name evidence="3" type="ORF">KHZ90_08695</name>
</gene>
<sequence length="380" mass="42684">MIGESSVFVGIGQCGGNLGWSIEQKNGLAYYINTAAEDLDCINTDDSNKYHIPGARGTAKNEEIAKDILFQDGVLDSLCNNIHSRYANSKVVTFGFSASGGTGGTMGCYIAENMHDLYPEKIINIVLVLPDKNEDVIMQLNALRCLKHLNELYKNGVVNNIQLLDNNKGDYKTINENFSMTYSRFLEFESYDDNGNFDEEERFDVIMAVGAMAMYEFSSETPFLDGLMNAIEESVYFKTPKLPEVLGLIVSDRVDMNDALESSRQAVGFAKVTHKSKWDEDSNIVISAGVNFEQQFELAESCLKKQASDIENERKKSEQEALEEIKSLQNEVNIELDSNIGRRNNSRPKPSSTQTSTTNSPRNRRRRSSSTNLREKYRNL</sequence>
<comment type="caution">
    <text evidence="3">The sequence shown here is derived from an EMBL/GenBank/DDBJ whole genome shotgun (WGS) entry which is preliminary data.</text>
</comment>
<dbReference type="SUPFAM" id="SSF52490">
    <property type="entry name" value="Tubulin nucleotide-binding domain-like"/>
    <property type="match status" value="1"/>
</dbReference>
<proteinExistence type="predicted"/>
<evidence type="ECO:0000313" key="4">
    <source>
        <dbReference type="Proteomes" id="UP000778864"/>
    </source>
</evidence>
<dbReference type="RefSeq" id="WP_278468186.1">
    <property type="nucleotide sequence ID" value="NZ_JAGZMU010000005.1"/>
</dbReference>
<evidence type="ECO:0000313" key="3">
    <source>
        <dbReference type="EMBL" id="MBS4893840.1"/>
    </source>
</evidence>
<dbReference type="InterPro" id="IPR036525">
    <property type="entry name" value="Tubulin/FtsZ_GTPase_sf"/>
</dbReference>
<evidence type="ECO:0000259" key="2">
    <source>
        <dbReference type="Pfam" id="PF00091"/>
    </source>
</evidence>
<dbReference type="Pfam" id="PF00091">
    <property type="entry name" value="Tubulin"/>
    <property type="match status" value="1"/>
</dbReference>
<organism evidence="3 4">
    <name type="scientific">Veillonella parvula</name>
    <name type="common">Staphylococcus parvulus</name>
    <dbReference type="NCBI Taxonomy" id="29466"/>
    <lineage>
        <taxon>Bacteria</taxon>
        <taxon>Bacillati</taxon>
        <taxon>Bacillota</taxon>
        <taxon>Negativicutes</taxon>
        <taxon>Veillonellales</taxon>
        <taxon>Veillonellaceae</taxon>
        <taxon>Veillonella</taxon>
    </lineage>
</organism>
<dbReference type="GO" id="GO:0005525">
    <property type="term" value="F:GTP binding"/>
    <property type="evidence" value="ECO:0007669"/>
    <property type="project" value="InterPro"/>
</dbReference>
<accession>A0A942WX62</accession>
<dbReference type="AlphaFoldDB" id="A0A942WX62"/>
<reference evidence="3" key="1">
    <citation type="submission" date="2021-02" db="EMBL/GenBank/DDBJ databases">
        <title>Infant gut strain persistence is associated with maternal origin, phylogeny, and functional potential including surface adhesion and iron acquisition.</title>
        <authorList>
            <person name="Lou Y.C."/>
        </authorList>
    </citation>
    <scope>NUCLEOTIDE SEQUENCE</scope>
    <source>
        <strain evidence="3">L3_108_031G1_dasL3_108_031G1_concoct_20</strain>
    </source>
</reference>
<feature type="region of interest" description="Disordered" evidence="1">
    <location>
        <begin position="337"/>
        <end position="380"/>
    </location>
</feature>
<dbReference type="Proteomes" id="UP000778864">
    <property type="component" value="Unassembled WGS sequence"/>
</dbReference>
<dbReference type="EMBL" id="JAGZMU010000005">
    <property type="protein sequence ID" value="MBS4893840.1"/>
    <property type="molecule type" value="Genomic_DNA"/>
</dbReference>
<dbReference type="InterPro" id="IPR003008">
    <property type="entry name" value="Tubulin_FtsZ_GTPase"/>
</dbReference>
<name>A0A942WX62_VEIPA</name>
<evidence type="ECO:0000256" key="1">
    <source>
        <dbReference type="SAM" id="MobiDB-lite"/>
    </source>
</evidence>